<dbReference type="InterPro" id="IPR056304">
    <property type="entry name" value="Lip-like_C"/>
</dbReference>
<keyword evidence="12" id="KW-1185">Reference proteome</keyword>
<feature type="signal peptide" evidence="9">
    <location>
        <begin position="1"/>
        <end position="35"/>
    </location>
</feature>
<feature type="chain" id="PRO_5003924064" description="triacylglycerol lipase" evidence="9">
    <location>
        <begin position="36"/>
        <end position="455"/>
    </location>
</feature>
<keyword evidence="7" id="KW-0442">Lipid degradation</keyword>
<evidence type="ECO:0000313" key="12">
    <source>
        <dbReference type="Proteomes" id="UP000009885"/>
    </source>
</evidence>
<evidence type="ECO:0000259" key="10">
    <source>
        <dbReference type="Pfam" id="PF24708"/>
    </source>
</evidence>
<keyword evidence="8" id="KW-0443">Lipid metabolism</keyword>
<dbReference type="PATRIC" id="fig|1229783.3.peg.2044"/>
<evidence type="ECO:0000256" key="7">
    <source>
        <dbReference type="ARBA" id="ARBA00022963"/>
    </source>
</evidence>
<proteinExistence type="predicted"/>
<evidence type="ECO:0000256" key="9">
    <source>
        <dbReference type="SAM" id="SignalP"/>
    </source>
</evidence>
<evidence type="ECO:0000256" key="2">
    <source>
        <dbReference type="ARBA" id="ARBA00004613"/>
    </source>
</evidence>
<organism evidence="11 12">
    <name type="scientific">Staphylococcus massiliensis S46</name>
    <dbReference type="NCBI Taxonomy" id="1229783"/>
    <lineage>
        <taxon>Bacteria</taxon>
        <taxon>Bacillati</taxon>
        <taxon>Bacillota</taxon>
        <taxon>Bacilli</taxon>
        <taxon>Bacillales</taxon>
        <taxon>Staphylococcaceae</taxon>
        <taxon>Staphylococcus</taxon>
    </lineage>
</organism>
<reference evidence="11 12" key="1">
    <citation type="journal article" date="2013" name="Genome Announc.">
        <title>Genome Sequence of Staphylococcus massiliensis Strain S46, Isolated from the Surface of Healthy Human Skin.</title>
        <authorList>
            <person name="Srivastav R."/>
            <person name="Singh A."/>
            <person name="Jangir P.K."/>
            <person name="Kumari C."/>
            <person name="Muduli S."/>
            <person name="Sharma R."/>
        </authorList>
    </citation>
    <scope>NUCLEOTIDE SEQUENCE [LARGE SCALE GENOMIC DNA]</scope>
    <source>
        <strain evidence="11 12">S46</strain>
    </source>
</reference>
<evidence type="ECO:0000313" key="11">
    <source>
        <dbReference type="EMBL" id="EKU46035.1"/>
    </source>
</evidence>
<keyword evidence="5 9" id="KW-0732">Signal</keyword>
<dbReference type="OrthoDB" id="2004167at2"/>
<evidence type="ECO:0000256" key="4">
    <source>
        <dbReference type="ARBA" id="ARBA00022525"/>
    </source>
</evidence>
<dbReference type="STRING" id="1229783.C273_10252"/>
<dbReference type="PANTHER" id="PTHR34043:SF3">
    <property type="entry name" value="ALPHA_BETA-HYDROLASES SUPERFAMILY PROTEIN"/>
    <property type="match status" value="1"/>
</dbReference>
<evidence type="ECO:0000256" key="8">
    <source>
        <dbReference type="ARBA" id="ARBA00023098"/>
    </source>
</evidence>
<evidence type="ECO:0000256" key="3">
    <source>
        <dbReference type="ARBA" id="ARBA00013279"/>
    </source>
</evidence>
<dbReference type="GO" id="GO:0016042">
    <property type="term" value="P:lipid catabolic process"/>
    <property type="evidence" value="ECO:0007669"/>
    <property type="project" value="UniProtKB-KW"/>
</dbReference>
<name>K9AWZ4_9STAP</name>
<dbReference type="eggNOG" id="COG1075">
    <property type="taxonomic scope" value="Bacteria"/>
</dbReference>
<dbReference type="EC" id="3.1.1.3" evidence="3"/>
<dbReference type="Gene3D" id="3.40.50.1820">
    <property type="entry name" value="alpha/beta hydrolase"/>
    <property type="match status" value="1"/>
</dbReference>
<evidence type="ECO:0000256" key="1">
    <source>
        <dbReference type="ARBA" id="ARBA00001024"/>
    </source>
</evidence>
<comment type="caution">
    <text evidence="11">The sequence shown here is derived from an EMBL/GenBank/DDBJ whole genome shotgun (WGS) entry which is preliminary data.</text>
</comment>
<dbReference type="AlphaFoldDB" id="K9AWZ4"/>
<dbReference type="RefSeq" id="WP_009384683.1">
    <property type="nucleotide sequence ID" value="NZ_AMSQ01000021.1"/>
</dbReference>
<dbReference type="Proteomes" id="UP000009885">
    <property type="component" value="Unassembled WGS sequence"/>
</dbReference>
<dbReference type="GO" id="GO:0004806">
    <property type="term" value="F:triacylglycerol lipase activity"/>
    <property type="evidence" value="ECO:0007669"/>
    <property type="project" value="UniProtKB-EC"/>
</dbReference>
<dbReference type="EMBL" id="AMSQ01000021">
    <property type="protein sequence ID" value="EKU46035.1"/>
    <property type="molecule type" value="Genomic_DNA"/>
</dbReference>
<dbReference type="SUPFAM" id="SSF53474">
    <property type="entry name" value="alpha/beta-Hydrolases"/>
    <property type="match status" value="1"/>
</dbReference>
<accession>K9AWZ4</accession>
<dbReference type="InterPro" id="IPR029058">
    <property type="entry name" value="AB_hydrolase_fold"/>
</dbReference>
<keyword evidence="4" id="KW-0964">Secreted</keyword>
<sequence length="455" mass="51282">MYKKRKRVSQTLAISLSSLIAVSSFATMNMNYAQAETTSSFNQRTIETSDQTRDALGLQDADHQHNTQGTEFKNQYPIVFVHGYNGFVGENIPSGYPDNYWGGKRVNVQENLTQKGYDVHQASVGAYSSNHERAAELYYYLKGGTVDYGAAHSKKHGHKRFGKTYEGVLKDWKPGQKVHFVGHSMGGQTMRLLEATLRNGSQEEIEYHKKHGGEMSPLYEGGHNDMVASMQTLVAPHNGSPASDVANNSDFITRILYDRAKNQNTTQNGADFGLEHFGLEQREGESYIEYSNRVKDSAIWTSKDTALYDLTREGAAKINQQTPINPNVYYRSFAGEASHEGPLGKHRPDMSMLDSYILSSNIIGETEDKAWRENDGIVSTISEHYPEGQPHEQAQFTDAPKPGVWQATPTKHDWDHTDFVGRDYKDKNRTSEELETFYTNLAKYTVKVEQDMQSK</sequence>
<feature type="domain" description="Lipase-like C-terminal" evidence="10">
    <location>
        <begin position="74"/>
        <end position="453"/>
    </location>
</feature>
<comment type="subcellular location">
    <subcellularLocation>
        <location evidence="2">Secreted</location>
    </subcellularLocation>
</comment>
<dbReference type="Pfam" id="PF24708">
    <property type="entry name" value="Lip_C"/>
    <property type="match status" value="1"/>
</dbReference>
<protein>
    <recommendedName>
        <fullName evidence="3">triacylglycerol lipase</fullName>
        <ecNumber evidence="3">3.1.1.3</ecNumber>
    </recommendedName>
</protein>
<dbReference type="GO" id="GO:0005576">
    <property type="term" value="C:extracellular region"/>
    <property type="evidence" value="ECO:0007669"/>
    <property type="project" value="UniProtKB-SubCell"/>
</dbReference>
<dbReference type="PANTHER" id="PTHR34043">
    <property type="entry name" value="ALPHA/BETA-HYDROLASES SUPERFAMILY PROTEIN"/>
    <property type="match status" value="1"/>
</dbReference>
<keyword evidence="6" id="KW-0378">Hydrolase</keyword>
<evidence type="ECO:0000256" key="6">
    <source>
        <dbReference type="ARBA" id="ARBA00022801"/>
    </source>
</evidence>
<evidence type="ECO:0000256" key="5">
    <source>
        <dbReference type="ARBA" id="ARBA00022729"/>
    </source>
</evidence>
<gene>
    <name evidence="11" type="ORF">C273_10252</name>
</gene>
<comment type="catalytic activity">
    <reaction evidence="1">
        <text>a triacylglycerol + H2O = a diacylglycerol + a fatty acid + H(+)</text>
        <dbReference type="Rhea" id="RHEA:12044"/>
        <dbReference type="ChEBI" id="CHEBI:15377"/>
        <dbReference type="ChEBI" id="CHEBI:15378"/>
        <dbReference type="ChEBI" id="CHEBI:17855"/>
        <dbReference type="ChEBI" id="CHEBI:18035"/>
        <dbReference type="ChEBI" id="CHEBI:28868"/>
        <dbReference type="EC" id="3.1.1.3"/>
    </reaction>
</comment>